<evidence type="ECO:0000256" key="1">
    <source>
        <dbReference type="SAM" id="Coils"/>
    </source>
</evidence>
<dbReference type="SUPFAM" id="SSF74924">
    <property type="entry name" value="Cap-Gly domain"/>
    <property type="match status" value="1"/>
</dbReference>
<feature type="compositionally biased region" description="Low complexity" evidence="2">
    <location>
        <begin position="404"/>
        <end position="413"/>
    </location>
</feature>
<feature type="region of interest" description="Disordered" evidence="2">
    <location>
        <begin position="223"/>
        <end position="309"/>
    </location>
</feature>
<dbReference type="PROSITE" id="PS50245">
    <property type="entry name" value="CAP_GLY_2"/>
    <property type="match status" value="1"/>
</dbReference>
<dbReference type="InParanoid" id="A0A369J4G1"/>
<feature type="compositionally biased region" description="Polar residues" evidence="2">
    <location>
        <begin position="392"/>
        <end position="403"/>
    </location>
</feature>
<dbReference type="AlphaFoldDB" id="A0A369J4G1"/>
<evidence type="ECO:0000313" key="4">
    <source>
        <dbReference type="EMBL" id="RDB16858.1"/>
    </source>
</evidence>
<feature type="compositionally biased region" description="Low complexity" evidence="2">
    <location>
        <begin position="69"/>
        <end position="86"/>
    </location>
</feature>
<feature type="compositionally biased region" description="Polar residues" evidence="2">
    <location>
        <begin position="244"/>
        <end position="286"/>
    </location>
</feature>
<dbReference type="STRING" id="39966.A0A369J4G1"/>
<feature type="compositionally biased region" description="Polar residues" evidence="2">
    <location>
        <begin position="917"/>
        <end position="929"/>
    </location>
</feature>
<feature type="region of interest" description="Disordered" evidence="2">
    <location>
        <begin position="1"/>
        <end position="43"/>
    </location>
</feature>
<feature type="compositionally biased region" description="Basic and acidic residues" evidence="2">
    <location>
        <begin position="900"/>
        <end position="911"/>
    </location>
</feature>
<sequence>MSTSTTPGKGRVSGIPGPGRSSGIPTPGRSRSSSSALQQHAPPFDVEYMSRAFVDAIKANDPAQHRHSQASSASLSPQSASLSSLSGRRSVAGRPSSVASTSSAASSNYPQERAKTPVSARPASRPPSRHSDVFGRSTNRAFEVGDNVRIESLGYEGTLRYIGEIEGKLGLWAGVELSGGFSGKGKNNGTVNGKQYFSCPQNCGVFVATTKLSPPTVGFGAVPRPSSVASSRSGRITPAMSGRITPSGSLSSRIVASTSQSSARITPSMSGRTTPSLSSGRVTPGTTPAARARRSLAKSTAHRPDMPALTDQFTAGSRASKYMTMTAKQLSSRDAAPGSPSHRLDNLDSPVRSQSSPSHSSRTLSSPTRLPGSPFSTPKPGLNGLSSAGGLPTSNKNRPSLSTPRARIPSAIAMPPPASPMSSRSVSLQSNMSADAREGVAIAESEKSYHERIHSALKSGSVSARPESASSVISLPTEDESAVDRLVSRIDALEYENDRLRGVSHTPDTDTDQALQLQAIQQERDDALGRITSLEATLTASEGALEDQRAQVASLVESHQQAVLILETKNSDMENKAKSLQANLDEQLTLVKELQSRVGEQEDSIRNTQDLLSSKEDEIASLGLKLQKMSAESRSERVELGSQIDELRLAGQETIALYEERINAADSQRYELETRISSLEAGIQSAQTASPRSSISHGVSSAAQIDNETLREQVLHLQRKISTMEDMMEDAHATSEKEEVALRERMRRLKEKEDAMKKELNDGRKEVERMSKAEVNARSRVEEVEEALRESTVALENAQAEVEALRAELANLDGLVANSTGGDLSSRVAEVAQRASADRARYKEELATMQELLETYRAREQSGNETPSDPRVSALEQKNAELEKSVSDLEARSAALTQTLDERSSQLEAAKKKNNRDVSVNNGTLQDSLRPTPPSPSSKYDLSAAREEMKGLKHIVQELQKENLAATQRIKILESENELLVSEAMQLRQEVQILEENLDQSFTQEEANAASGSAQVKNQESPRKLKEQKSRLEMEQEQLQKRLVEAERKNARTIHDLNKEISELEALVEAKIYREDELEQELERMRERLARQKKSSKSSTDTIDSRHKVRTGVVCEICERPGHDIFNCDVLNKEAPAVLHGRTSVDLFCEDCEGHGHVAADCPHSLDVF</sequence>
<comment type="caution">
    <text evidence="4">The sequence shown here is derived from an EMBL/GenBank/DDBJ whole genome shotgun (WGS) entry which is preliminary data.</text>
</comment>
<keyword evidence="1" id="KW-0175">Coiled coil</keyword>
<dbReference type="Proteomes" id="UP000076154">
    <property type="component" value="Unassembled WGS sequence"/>
</dbReference>
<reference evidence="4" key="1">
    <citation type="submission" date="2018-04" db="EMBL/GenBank/DDBJ databases">
        <title>Whole genome sequencing of Hypsizygus marmoreus.</title>
        <authorList>
            <person name="Choi I.-G."/>
            <person name="Min B."/>
            <person name="Kim J.-G."/>
            <person name="Kim S."/>
            <person name="Oh Y.-L."/>
            <person name="Kong W.-S."/>
            <person name="Park H."/>
            <person name="Jeong J."/>
            <person name="Song E.-S."/>
        </authorList>
    </citation>
    <scope>NUCLEOTIDE SEQUENCE [LARGE SCALE GENOMIC DNA]</scope>
    <source>
        <strain evidence="4">51987-8</strain>
    </source>
</reference>
<evidence type="ECO:0000313" key="5">
    <source>
        <dbReference type="Proteomes" id="UP000076154"/>
    </source>
</evidence>
<evidence type="ECO:0000256" key="2">
    <source>
        <dbReference type="SAM" id="MobiDB-lite"/>
    </source>
</evidence>
<feature type="coiled-coil region" evidence="1">
    <location>
        <begin position="707"/>
        <end position="899"/>
    </location>
</feature>
<dbReference type="Gene3D" id="4.10.60.10">
    <property type="entry name" value="Zinc finger, CCHC-type"/>
    <property type="match status" value="1"/>
</dbReference>
<keyword evidence="5" id="KW-1185">Reference proteome</keyword>
<dbReference type="PROSITE" id="PS00845">
    <property type="entry name" value="CAP_GLY_1"/>
    <property type="match status" value="1"/>
</dbReference>
<evidence type="ECO:0000259" key="3">
    <source>
        <dbReference type="PROSITE" id="PS50245"/>
    </source>
</evidence>
<gene>
    <name evidence="4" type="primary">dctn1</name>
    <name evidence="4" type="ORF">Hypma_002694</name>
</gene>
<dbReference type="Pfam" id="PF01302">
    <property type="entry name" value="CAP_GLY"/>
    <property type="match status" value="1"/>
</dbReference>
<feature type="coiled-coil region" evidence="1">
    <location>
        <begin position="517"/>
        <end position="632"/>
    </location>
</feature>
<proteinExistence type="predicted"/>
<dbReference type="EMBL" id="LUEZ02000122">
    <property type="protein sequence ID" value="RDB16858.1"/>
    <property type="molecule type" value="Genomic_DNA"/>
</dbReference>
<feature type="region of interest" description="Disordered" evidence="2">
    <location>
        <begin position="1005"/>
        <end position="1036"/>
    </location>
</feature>
<feature type="compositionally biased region" description="Low complexity" evidence="2">
    <location>
        <begin position="96"/>
        <end position="107"/>
    </location>
</feature>
<feature type="compositionally biased region" description="Polar residues" evidence="2">
    <location>
        <begin position="458"/>
        <end position="474"/>
    </location>
</feature>
<feature type="compositionally biased region" description="Low complexity" evidence="2">
    <location>
        <begin position="10"/>
        <end position="35"/>
    </location>
</feature>
<dbReference type="SMART" id="SM01052">
    <property type="entry name" value="CAP_GLY"/>
    <property type="match status" value="1"/>
</dbReference>
<feature type="region of interest" description="Disordered" evidence="2">
    <location>
        <begin position="900"/>
        <end position="942"/>
    </location>
</feature>
<accession>A0A369J4G1</accession>
<feature type="region of interest" description="Disordered" evidence="2">
    <location>
        <begin position="327"/>
        <end position="432"/>
    </location>
</feature>
<dbReference type="InterPro" id="IPR000938">
    <property type="entry name" value="CAP-Gly_domain"/>
</dbReference>
<feature type="region of interest" description="Disordered" evidence="2">
    <location>
        <begin position="59"/>
        <end position="136"/>
    </location>
</feature>
<organism evidence="4 5">
    <name type="scientific">Hypsizygus marmoreus</name>
    <name type="common">White beech mushroom</name>
    <name type="synonym">Agaricus marmoreus</name>
    <dbReference type="NCBI Taxonomy" id="39966"/>
    <lineage>
        <taxon>Eukaryota</taxon>
        <taxon>Fungi</taxon>
        <taxon>Dikarya</taxon>
        <taxon>Basidiomycota</taxon>
        <taxon>Agaricomycotina</taxon>
        <taxon>Agaricomycetes</taxon>
        <taxon>Agaricomycetidae</taxon>
        <taxon>Agaricales</taxon>
        <taxon>Tricholomatineae</taxon>
        <taxon>Lyophyllaceae</taxon>
        <taxon>Hypsizygus</taxon>
    </lineage>
</organism>
<feature type="compositionally biased region" description="Polar residues" evidence="2">
    <location>
        <begin position="1005"/>
        <end position="1019"/>
    </location>
</feature>
<feature type="compositionally biased region" description="Basic and acidic residues" evidence="2">
    <location>
        <begin position="1020"/>
        <end position="1036"/>
    </location>
</feature>
<feature type="region of interest" description="Disordered" evidence="2">
    <location>
        <begin position="457"/>
        <end position="476"/>
    </location>
</feature>
<dbReference type="OrthoDB" id="2130750at2759"/>
<feature type="domain" description="CAP-Gly" evidence="3">
    <location>
        <begin position="163"/>
        <end position="208"/>
    </location>
</feature>
<dbReference type="Gene3D" id="2.30.30.190">
    <property type="entry name" value="CAP Gly-rich-like domain"/>
    <property type="match status" value="1"/>
</dbReference>
<feature type="compositionally biased region" description="Low complexity" evidence="2">
    <location>
        <begin position="349"/>
        <end position="371"/>
    </location>
</feature>
<protein>
    <submittedName>
        <fullName evidence="4">Dynactin subunit 1</fullName>
    </submittedName>
</protein>
<feature type="compositionally biased region" description="Low complexity" evidence="2">
    <location>
        <begin position="223"/>
        <end position="234"/>
    </location>
</feature>
<name>A0A369J4G1_HYPMA</name>
<dbReference type="InterPro" id="IPR036859">
    <property type="entry name" value="CAP-Gly_dom_sf"/>
</dbReference>